<dbReference type="InterPro" id="IPR057135">
    <property type="entry name" value="At4g27190-like_LRR"/>
</dbReference>
<dbReference type="Proteomes" id="UP000634136">
    <property type="component" value="Unassembled WGS sequence"/>
</dbReference>
<dbReference type="SUPFAM" id="SSF52540">
    <property type="entry name" value="P-loop containing nucleoside triphosphate hydrolases"/>
    <property type="match status" value="1"/>
</dbReference>
<dbReference type="GO" id="GO:0005524">
    <property type="term" value="F:ATP binding"/>
    <property type="evidence" value="ECO:0007669"/>
    <property type="project" value="UniProtKB-KW"/>
</dbReference>
<dbReference type="InterPro" id="IPR027417">
    <property type="entry name" value="P-loop_NTPase"/>
</dbReference>
<keyword evidence="2" id="KW-0433">Leucine-rich repeat</keyword>
<dbReference type="SUPFAM" id="SSF52047">
    <property type="entry name" value="RNI-like"/>
    <property type="match status" value="2"/>
</dbReference>
<evidence type="ECO:0000256" key="6">
    <source>
        <dbReference type="ARBA" id="ARBA00022840"/>
    </source>
</evidence>
<keyword evidence="5" id="KW-0611">Plant defense</keyword>
<dbReference type="PRINTS" id="PR00364">
    <property type="entry name" value="DISEASERSIST"/>
</dbReference>
<dbReference type="Gene3D" id="1.10.10.10">
    <property type="entry name" value="Winged helix-like DNA-binding domain superfamily/Winged helix DNA-binding domain"/>
    <property type="match status" value="1"/>
</dbReference>
<protein>
    <submittedName>
        <fullName evidence="10">Putative disease resistance protein</fullName>
    </submittedName>
</protein>
<dbReference type="InterPro" id="IPR042197">
    <property type="entry name" value="Apaf_helical"/>
</dbReference>
<feature type="domain" description="NB-ARC" evidence="8">
    <location>
        <begin position="171"/>
        <end position="213"/>
    </location>
</feature>
<dbReference type="InterPro" id="IPR009902">
    <property type="entry name" value="DUF1442"/>
</dbReference>
<keyword evidence="3" id="KW-0677">Repeat</keyword>
<keyword evidence="4" id="KW-0547">Nucleotide-binding</keyword>
<evidence type="ECO:0000256" key="5">
    <source>
        <dbReference type="ARBA" id="ARBA00022821"/>
    </source>
</evidence>
<feature type="coiled-coil region" evidence="7">
    <location>
        <begin position="44"/>
        <end position="103"/>
    </location>
</feature>
<dbReference type="Pfam" id="PF23247">
    <property type="entry name" value="LRR_RPS2"/>
    <property type="match status" value="3"/>
</dbReference>
<feature type="domain" description="Disease resistance protein At4g27190-like leucine-rich repeats" evidence="9">
    <location>
        <begin position="674"/>
        <end position="767"/>
    </location>
</feature>
<dbReference type="SUPFAM" id="SSF52058">
    <property type="entry name" value="L domain-like"/>
    <property type="match status" value="1"/>
</dbReference>
<feature type="domain" description="Disease resistance protein At4g27190-like leucine-rich repeats" evidence="9">
    <location>
        <begin position="828"/>
        <end position="957"/>
    </location>
</feature>
<feature type="domain" description="NB-ARC" evidence="8">
    <location>
        <begin position="215"/>
        <end position="253"/>
    </location>
</feature>
<keyword evidence="11" id="KW-1185">Reference proteome</keyword>
<dbReference type="Gene3D" id="3.80.10.10">
    <property type="entry name" value="Ribonuclease Inhibitor"/>
    <property type="match status" value="4"/>
</dbReference>
<evidence type="ECO:0000313" key="11">
    <source>
        <dbReference type="Proteomes" id="UP000634136"/>
    </source>
</evidence>
<dbReference type="Gene3D" id="1.10.8.430">
    <property type="entry name" value="Helical domain of apoptotic protease-activating factors"/>
    <property type="match status" value="1"/>
</dbReference>
<evidence type="ECO:0000256" key="1">
    <source>
        <dbReference type="ARBA" id="ARBA00008894"/>
    </source>
</evidence>
<reference evidence="10" key="1">
    <citation type="submission" date="2020-09" db="EMBL/GenBank/DDBJ databases">
        <title>Genome-Enabled Discovery of Anthraquinone Biosynthesis in Senna tora.</title>
        <authorList>
            <person name="Kang S.-H."/>
            <person name="Pandey R.P."/>
            <person name="Lee C.-M."/>
            <person name="Sim J.-S."/>
            <person name="Jeong J.-T."/>
            <person name="Choi B.-S."/>
            <person name="Jung M."/>
            <person name="Ginzburg D."/>
            <person name="Zhao K."/>
            <person name="Won S.Y."/>
            <person name="Oh T.-J."/>
            <person name="Yu Y."/>
            <person name="Kim N.-H."/>
            <person name="Lee O.R."/>
            <person name="Lee T.-H."/>
            <person name="Bashyal P."/>
            <person name="Kim T.-S."/>
            <person name="Lee W.-H."/>
            <person name="Kawkins C."/>
            <person name="Kim C.-K."/>
            <person name="Kim J.S."/>
            <person name="Ahn B.O."/>
            <person name="Rhee S.Y."/>
            <person name="Sohng J.K."/>
        </authorList>
    </citation>
    <scope>NUCLEOTIDE SEQUENCE</scope>
    <source>
        <tissue evidence="10">Leaf</tissue>
    </source>
</reference>
<accession>A0A834WDU5</accession>
<dbReference type="InterPro" id="IPR032675">
    <property type="entry name" value="LRR_dom_sf"/>
</dbReference>
<name>A0A834WDU5_9FABA</name>
<dbReference type="Pfam" id="PF00931">
    <property type="entry name" value="NB-ARC"/>
    <property type="match status" value="2"/>
</dbReference>
<evidence type="ECO:0000313" key="10">
    <source>
        <dbReference type="EMBL" id="KAF7815616.1"/>
    </source>
</evidence>
<organism evidence="10 11">
    <name type="scientific">Senna tora</name>
    <dbReference type="NCBI Taxonomy" id="362788"/>
    <lineage>
        <taxon>Eukaryota</taxon>
        <taxon>Viridiplantae</taxon>
        <taxon>Streptophyta</taxon>
        <taxon>Embryophyta</taxon>
        <taxon>Tracheophyta</taxon>
        <taxon>Spermatophyta</taxon>
        <taxon>Magnoliopsida</taxon>
        <taxon>eudicotyledons</taxon>
        <taxon>Gunneridae</taxon>
        <taxon>Pentapetalae</taxon>
        <taxon>rosids</taxon>
        <taxon>fabids</taxon>
        <taxon>Fabales</taxon>
        <taxon>Fabaceae</taxon>
        <taxon>Caesalpinioideae</taxon>
        <taxon>Cassia clade</taxon>
        <taxon>Senna</taxon>
    </lineage>
</organism>
<proteinExistence type="inferred from homology"/>
<dbReference type="EMBL" id="JAAIUW010000009">
    <property type="protein sequence ID" value="KAF7815616.1"/>
    <property type="molecule type" value="Genomic_DNA"/>
</dbReference>
<dbReference type="InterPro" id="IPR036388">
    <property type="entry name" value="WH-like_DNA-bd_sf"/>
</dbReference>
<dbReference type="PANTHER" id="PTHR33463:SF183">
    <property type="entry name" value="NB-ARC DOMAIN DISEASE RESISTANCE PROTEIN"/>
    <property type="match status" value="1"/>
</dbReference>
<evidence type="ECO:0000256" key="4">
    <source>
        <dbReference type="ARBA" id="ARBA00022741"/>
    </source>
</evidence>
<dbReference type="InterPro" id="IPR050905">
    <property type="entry name" value="Plant_NBS-LRR"/>
</dbReference>
<sequence length="1527" mass="172614">MPIEVPSFVEMAEVIISIVAKVSEYLVNPVKREGYYLFCANKIYKNLEKEKVKLTSTRDDVSQRAKEAEKKTERIEDAVKNWLQEVQSRLTEVENLEQEVKSNNNCSRGWYPTWRRYHLCKKLAKKTKIMKELNINSKFEPFSRLAPLPNIEYFSSGNFAFFVSTKLAYNKLLEAIQDDNTYMIGLHGMGGSGKTTLVKEVGKRAKELKYFDQVVLLTTRRQQVCTTMDCQRKIPLDLLTEDETWTLFQKYAGIGNDDFLFLHGVAREVAGECKGLPIAIVAVGTTLKGKSTDEWKVALKRLRDSKPIDVEEGMKDAFSCLQLSYDYLRSREAKSLLLICSMFPEDYEICIEDLFRYGIGLGLCGEVSSFEVARSEVNASINNLIDSCLLMRSEKRNNHLKMHDVIRDVALWIASKEEKSIVVNPTINLSAFAGEESIKKSYALSSWYKDIDQFPNKLNAPKLEILLVDSKTSLQLSSSSFKSMKSLKVVAMIAQHYYMGRSTSLLLSTQHLTNLRTLRLVRWELGDISSVLSLGQLEILDLRGSCFKELPNGLEKLDKLKLLDLSWCGIEVSCYKVLRRCSQLQELYVSGDTHGIGIIDACECFKDDITFTKIQSYELQIGQFQSDMSLDLEDLSTRVLRIGELNPVAAGAFIKCLLQRAGDVSFYKLCGGDCKSIVPCMIQAIGCMKELNNLLLHSCSEIECLIDTTSDDVLFRADTVFPRLMKLQLQFMNNLKEVCHGPPLPHFFEKLEKLLIWRCLRLHSLFSGEWNLCNLKVVSISDCPKLTSLFQMSAAQTLHQLEELTIAKCSELMSIILNAENGTSTGEEISPSQDNSSLAFPKLKILSVCYCHKLEYIFPISCVESLKKLQHLSIVEASELKYIFGQHDHGDHFSLQNEIHIEFPLLEVLELEALTNLVGICPKNYQTSFPSLREEYCVGCPKFTNVGSALRQLLMVQFHSLIYALLFKNIIVLGDGTHDSQSSIEVAILSQILEDIKNGRVANASNLQGGFDKEQQEAMVSALSQILDNVKNSGAADNSHLQTAGLEKDQQEAVASALAKVQSGTLSEPTETLSLQHPSILQVIKVTNFKSLKFLFSPVIHKSLSELRQLHIYDCEELEGIIAENEETQAEVCFPKLRELRVMRCNKLKHLFSATTTITLPQLNSLCISEAAQLEVVLRQKSEDGFTLHTLEIRKVLIHDCPRLDPIIGATQVSSDHRTEEMQPPVTEKGKAACNADSNLLADSNAIKQFPIDEEQEKIMTSNVEWLYLKHLPDPIFIWINFQNIYFLQLRGCKSLKSIFPANVIRSMPRLSLLDIGDCDELEEIISDPDIEEPPFGNPISNIRPQKVCFPNLTDLIVQRCRKLKCLFSVTKRTSSETYDGELIEFVLPKLRDLVLNKLPCLIDICGGFQYQFQLQLQALKSYDVNHCPNFSSTTMAMLDNFWRARQSHSTENLVFLVPQCELFHESGVAELVLAMATGWNTQLIVEIASHHLCIVPMIGEDQSTSKEWARRLEGLLESAQAREIKQ</sequence>
<comment type="caution">
    <text evidence="10">The sequence shown here is derived from an EMBL/GenBank/DDBJ whole genome shotgun (WGS) entry which is preliminary data.</text>
</comment>
<feature type="domain" description="Disease resistance protein At4g27190-like leucine-rich repeats" evidence="9">
    <location>
        <begin position="771"/>
        <end position="809"/>
    </location>
</feature>
<comment type="similarity">
    <text evidence="1">Belongs to the disease resistance NB-LRR family.</text>
</comment>
<gene>
    <name evidence="10" type="ORF">G2W53_029585</name>
</gene>
<dbReference type="PANTHER" id="PTHR33463">
    <property type="entry name" value="NB-ARC DOMAIN-CONTAINING PROTEIN-RELATED"/>
    <property type="match status" value="1"/>
</dbReference>
<keyword evidence="7" id="KW-0175">Coiled coil</keyword>
<dbReference type="InterPro" id="IPR002182">
    <property type="entry name" value="NB-ARC"/>
</dbReference>
<dbReference type="OrthoDB" id="971758at2759"/>
<evidence type="ECO:0000256" key="7">
    <source>
        <dbReference type="SAM" id="Coils"/>
    </source>
</evidence>
<evidence type="ECO:0000259" key="8">
    <source>
        <dbReference type="Pfam" id="PF00931"/>
    </source>
</evidence>
<dbReference type="Pfam" id="PF07279">
    <property type="entry name" value="DUF1442"/>
    <property type="match status" value="1"/>
</dbReference>
<evidence type="ECO:0000256" key="3">
    <source>
        <dbReference type="ARBA" id="ARBA00022737"/>
    </source>
</evidence>
<dbReference type="Gene3D" id="3.40.50.300">
    <property type="entry name" value="P-loop containing nucleotide triphosphate hydrolases"/>
    <property type="match status" value="1"/>
</dbReference>
<evidence type="ECO:0000259" key="9">
    <source>
        <dbReference type="Pfam" id="PF23247"/>
    </source>
</evidence>
<evidence type="ECO:0000256" key="2">
    <source>
        <dbReference type="ARBA" id="ARBA00022614"/>
    </source>
</evidence>
<dbReference type="GO" id="GO:0006952">
    <property type="term" value="P:defense response"/>
    <property type="evidence" value="ECO:0007669"/>
    <property type="project" value="UniProtKB-KW"/>
</dbReference>
<keyword evidence="6" id="KW-0067">ATP-binding</keyword>
<dbReference type="GO" id="GO:0043531">
    <property type="term" value="F:ADP binding"/>
    <property type="evidence" value="ECO:0007669"/>
    <property type="project" value="InterPro"/>
</dbReference>